<accession>A0A023B3Q9</accession>
<dbReference type="EMBL" id="AFNH02000832">
    <property type="protein sequence ID" value="EZG55522.1"/>
    <property type="molecule type" value="Genomic_DNA"/>
</dbReference>
<dbReference type="GO" id="GO:0005634">
    <property type="term" value="C:nucleus"/>
    <property type="evidence" value="ECO:0007669"/>
    <property type="project" value="UniProtKB-SubCell"/>
</dbReference>
<dbReference type="PANTHER" id="PTHR13021">
    <property type="entry name" value="PRE-MRNA-SPLICING FACTOR ISY1"/>
    <property type="match status" value="1"/>
</dbReference>
<dbReference type="Proteomes" id="UP000019763">
    <property type="component" value="Unassembled WGS sequence"/>
</dbReference>
<comment type="caution">
    <text evidence="4">The sequence shown here is derived from an EMBL/GenBank/DDBJ whole genome shotgun (WGS) entry which is preliminary data.</text>
</comment>
<comment type="similarity">
    <text evidence="2">Belongs to the ISY1 family.</text>
</comment>
<dbReference type="OMA" id="YHWERRI"/>
<reference evidence="4" key="1">
    <citation type="submission" date="2013-12" db="EMBL/GenBank/DDBJ databases">
        <authorList>
            <person name="Omoto C.K."/>
            <person name="Sibley D."/>
            <person name="Venepally P."/>
            <person name="Hadjithomas M."/>
            <person name="Karamycheva S."/>
            <person name="Brunk B."/>
            <person name="Roos D."/>
            <person name="Caler E."/>
            <person name="Lorenzi H."/>
        </authorList>
    </citation>
    <scope>NUCLEOTIDE SEQUENCE</scope>
</reference>
<evidence type="ECO:0000313" key="5">
    <source>
        <dbReference type="Proteomes" id="UP000019763"/>
    </source>
</evidence>
<sequence length="190" mass="21965">MARNSERAMLLLNRWQSLSTAIARGVPKRRPLKTSSVTSLQDAEHWRHSVVRELSMRMAEIQNSLLGENRLRELNDLINHLVKEKASWESRILDLGGPDYRHKDSGFLSRNCVVTLSGERYYGAAKNLVKPEELLKTKKDKDAVTRAQLTNRIDASYYGYNDETLYPDLLAEEARMEERLRRPLNHNTQS</sequence>
<dbReference type="InterPro" id="IPR037200">
    <property type="entry name" value="Isy1_sf"/>
</dbReference>
<comment type="subcellular location">
    <subcellularLocation>
        <location evidence="1">Nucleus</location>
    </subcellularLocation>
</comment>
<evidence type="ECO:0000256" key="2">
    <source>
        <dbReference type="ARBA" id="ARBA00007002"/>
    </source>
</evidence>
<evidence type="ECO:0000256" key="1">
    <source>
        <dbReference type="ARBA" id="ARBA00004123"/>
    </source>
</evidence>
<protein>
    <submittedName>
        <fullName evidence="4">ISY1-like splicing family protein</fullName>
    </submittedName>
</protein>
<dbReference type="InterPro" id="IPR009360">
    <property type="entry name" value="Isy1"/>
</dbReference>
<dbReference type="RefSeq" id="XP_011131508.1">
    <property type="nucleotide sequence ID" value="XM_011133206.1"/>
</dbReference>
<dbReference type="OrthoDB" id="1739576at2759"/>
<gene>
    <name evidence="4" type="ORF">GNI_111320</name>
</gene>
<dbReference type="AlphaFoldDB" id="A0A023B3Q9"/>
<evidence type="ECO:0000256" key="3">
    <source>
        <dbReference type="ARBA" id="ARBA00023242"/>
    </source>
</evidence>
<organism evidence="4 5">
    <name type="scientific">Gregarina niphandrodes</name>
    <name type="common">Septate eugregarine</name>
    <dbReference type="NCBI Taxonomy" id="110365"/>
    <lineage>
        <taxon>Eukaryota</taxon>
        <taxon>Sar</taxon>
        <taxon>Alveolata</taxon>
        <taxon>Apicomplexa</taxon>
        <taxon>Conoidasida</taxon>
        <taxon>Gregarinasina</taxon>
        <taxon>Eugregarinorida</taxon>
        <taxon>Gregarinidae</taxon>
        <taxon>Gregarina</taxon>
    </lineage>
</organism>
<dbReference type="eggNOG" id="KOG3068">
    <property type="taxonomic scope" value="Eukaryota"/>
</dbReference>
<evidence type="ECO:0000313" key="4">
    <source>
        <dbReference type="EMBL" id="EZG55522.1"/>
    </source>
</evidence>
<keyword evidence="5" id="KW-1185">Reference proteome</keyword>
<dbReference type="GO" id="GO:0000350">
    <property type="term" value="P:generation of catalytic spliceosome for second transesterification step"/>
    <property type="evidence" value="ECO:0007669"/>
    <property type="project" value="InterPro"/>
</dbReference>
<proteinExistence type="inferred from homology"/>
<dbReference type="FunFam" id="1.10.287.660:FF:000001">
    <property type="entry name" value="pre-mRNA-splicing factor ISY1 homolog"/>
    <property type="match status" value="1"/>
</dbReference>
<keyword evidence="3" id="KW-0539">Nucleus</keyword>
<dbReference type="GeneID" id="22913928"/>
<dbReference type="Gene3D" id="1.10.287.660">
    <property type="entry name" value="Helix hairpin bin"/>
    <property type="match status" value="1"/>
</dbReference>
<dbReference type="InterPro" id="IPR029012">
    <property type="entry name" value="Helix_hairpin_bin_sf"/>
</dbReference>
<dbReference type="SUPFAM" id="SSF140102">
    <property type="entry name" value="ISY1 domain-like"/>
    <property type="match status" value="1"/>
</dbReference>
<name>A0A023B3Q9_GRENI</name>
<dbReference type="Pfam" id="PF06246">
    <property type="entry name" value="Isy1"/>
    <property type="match status" value="1"/>
</dbReference>
<dbReference type="VEuPathDB" id="CryptoDB:GNI_111320"/>